<dbReference type="GO" id="GO:0008237">
    <property type="term" value="F:metallopeptidase activity"/>
    <property type="evidence" value="ECO:0007669"/>
    <property type="project" value="UniProtKB-KW"/>
</dbReference>
<accession>A0ABT7BAX9</accession>
<evidence type="ECO:0000256" key="5">
    <source>
        <dbReference type="ARBA" id="ARBA00022723"/>
    </source>
</evidence>
<dbReference type="HAMAP" id="MF_01458">
    <property type="entry name" value="FtsH"/>
    <property type="match status" value="1"/>
</dbReference>
<feature type="binding site" evidence="13">
    <location>
        <begin position="197"/>
        <end position="204"/>
    </location>
    <ligand>
        <name>ATP</name>
        <dbReference type="ChEBI" id="CHEBI:30616"/>
    </ligand>
</feature>
<dbReference type="SUPFAM" id="SSF52540">
    <property type="entry name" value="P-loop containing nucleoside triphosphate hydrolases"/>
    <property type="match status" value="1"/>
</dbReference>
<feature type="domain" description="AAA+ ATPase" evidence="15">
    <location>
        <begin position="189"/>
        <end position="328"/>
    </location>
</feature>
<keyword evidence="17" id="KW-1185">Reference proteome</keyword>
<keyword evidence="10 13" id="KW-1133">Transmembrane helix</keyword>
<dbReference type="EMBL" id="JAQOSO010000101">
    <property type="protein sequence ID" value="MDJ1176255.1"/>
    <property type="molecule type" value="Genomic_DNA"/>
</dbReference>
<dbReference type="RefSeq" id="WP_283768543.1">
    <property type="nucleotide sequence ID" value="NZ_JAQOSO010000101.1"/>
</dbReference>
<dbReference type="Gene3D" id="1.20.58.760">
    <property type="entry name" value="Peptidase M41"/>
    <property type="match status" value="1"/>
</dbReference>
<keyword evidence="7 13" id="KW-0378">Hydrolase</keyword>
<keyword evidence="9 13" id="KW-0067">ATP-binding</keyword>
<dbReference type="Gene3D" id="3.40.50.300">
    <property type="entry name" value="P-loop containing nucleotide triphosphate hydrolases"/>
    <property type="match status" value="1"/>
</dbReference>
<feature type="binding site" evidence="13">
    <location>
        <position position="500"/>
    </location>
    <ligand>
        <name>Zn(2+)</name>
        <dbReference type="ChEBI" id="CHEBI:29105"/>
        <note>catalytic</note>
    </ligand>
</feature>
<keyword evidence="4 13" id="KW-0812">Transmembrane</keyword>
<evidence type="ECO:0000259" key="15">
    <source>
        <dbReference type="SMART" id="SM00382"/>
    </source>
</evidence>
<dbReference type="PANTHER" id="PTHR23076:SF113">
    <property type="entry name" value="ATP-DEPENDENT ZINC METALLOPROTEASE FTSH 1, CHLOROPLASTIC-RELATED"/>
    <property type="match status" value="1"/>
</dbReference>
<gene>
    <name evidence="16" type="primary">ftsH3</name>
    <name evidence="13" type="synonym">ftsH</name>
    <name evidence="16" type="ORF">PMG25_19410</name>
</gene>
<evidence type="ECO:0000313" key="16">
    <source>
        <dbReference type="EMBL" id="MDJ1176255.1"/>
    </source>
</evidence>
<dbReference type="PROSITE" id="PS00674">
    <property type="entry name" value="AAA"/>
    <property type="match status" value="1"/>
</dbReference>
<dbReference type="InterPro" id="IPR041569">
    <property type="entry name" value="AAA_lid_3"/>
</dbReference>
<name>A0ABT7BAX9_9CYAN</name>
<dbReference type="Pfam" id="PF01434">
    <property type="entry name" value="Peptidase_M41"/>
    <property type="match status" value="1"/>
</dbReference>
<dbReference type="InterPro" id="IPR003960">
    <property type="entry name" value="ATPase_AAA_CS"/>
</dbReference>
<feature type="binding site" evidence="13">
    <location>
        <position position="419"/>
    </location>
    <ligand>
        <name>Zn(2+)</name>
        <dbReference type="ChEBI" id="CHEBI:29105"/>
        <note>catalytic</note>
    </ligand>
</feature>
<evidence type="ECO:0000256" key="7">
    <source>
        <dbReference type="ARBA" id="ARBA00022801"/>
    </source>
</evidence>
<evidence type="ECO:0000256" key="14">
    <source>
        <dbReference type="RuleBase" id="RU003651"/>
    </source>
</evidence>
<evidence type="ECO:0000256" key="11">
    <source>
        <dbReference type="ARBA" id="ARBA00023049"/>
    </source>
</evidence>
<feature type="active site" evidence="13">
    <location>
        <position position="420"/>
    </location>
</feature>
<comment type="subcellular location">
    <subcellularLocation>
        <location evidence="13">Cellular thylakoid membrane</location>
        <topology evidence="13">Multi-pass membrane protein</topology>
        <orientation evidence="13">Stromal side</orientation>
    </subcellularLocation>
    <subcellularLocation>
        <location evidence="1">Membrane</location>
    </subcellularLocation>
</comment>
<evidence type="ECO:0000256" key="2">
    <source>
        <dbReference type="ARBA" id="ARBA00010044"/>
    </source>
</evidence>
<protein>
    <recommendedName>
        <fullName evidence="13">ATP-dependent zinc metalloprotease FtsH</fullName>
        <ecNumber evidence="13">3.4.24.-</ecNumber>
    </recommendedName>
</protein>
<evidence type="ECO:0000313" key="17">
    <source>
        <dbReference type="Proteomes" id="UP001235849"/>
    </source>
</evidence>
<feature type="transmembrane region" description="Helical" evidence="13">
    <location>
        <begin position="103"/>
        <end position="125"/>
    </location>
</feature>
<evidence type="ECO:0000256" key="12">
    <source>
        <dbReference type="ARBA" id="ARBA00023136"/>
    </source>
</evidence>
<dbReference type="Pfam" id="PF06480">
    <property type="entry name" value="FtsH_ext"/>
    <property type="match status" value="1"/>
</dbReference>
<sequence length="612" mass="66590">MNKRWRNAGLYALLAIVVIALGTALFDQQPQPTQTWPYSQLIDEVETGQVERVNLSADRTRALVTAENGDKILVNLPNDPDLLNILTQNNVDISVLPPSDDGAWVRALSSLFIPILLVVGVFFLLRRAQSGPGSQAMNFGKSKARVQMEPQTQVTFGDVAGIEQAKLELTEVVDFLKNADRFTAVGAKIPKGVLLVGPPGTGKTLLAKAVAGEAGVPFFSISGSEFVEMFVGVGASRVRDLFEQAKANAPCIVFIDEIDAVGRQRGAGLGGGNDEREQTLNQLLTEMDGFEGNTGIIIIAATNRPDVLDAALMRPGRFDRQVVVDRPDYAGRLEILKVHSQGKTLSPDVDLDKIARRSPGFTGADLSNLLNEAAILAARRNLTEISMDEINDAIDRVLAGPEKKDRVMSEKRKELVAYHEAGHALVGALMPDYDPVQKISIIPRGRAGGLTWFTPSEDRMDSGLYSRSYLQNQMAVALGGRLAEEIVFGDEEVTTGASNDLQQVARVARQMVTRFGMSDRLGPVALGRQQGNMFLGRDIAAERDFSEETAAAIDDEVRNLVEQAYRRAKAVLVNNRAVLDQLAQMLVERETVDSEELQELLANSEVKMAAIA</sequence>
<keyword evidence="11 13" id="KW-0482">Metalloprotease</keyword>
<dbReference type="Proteomes" id="UP001235849">
    <property type="component" value="Unassembled WGS sequence"/>
</dbReference>
<evidence type="ECO:0000256" key="10">
    <source>
        <dbReference type="ARBA" id="ARBA00022989"/>
    </source>
</evidence>
<keyword evidence="8 13" id="KW-0862">Zinc</keyword>
<dbReference type="PANTHER" id="PTHR23076">
    <property type="entry name" value="METALLOPROTEASE M41 FTSH"/>
    <property type="match status" value="1"/>
</dbReference>
<dbReference type="InterPro" id="IPR000642">
    <property type="entry name" value="Peptidase_M41"/>
</dbReference>
<comment type="caution">
    <text evidence="13">Lacks conserved residue(s) required for the propagation of feature annotation.</text>
</comment>
<dbReference type="InterPro" id="IPR003593">
    <property type="entry name" value="AAA+_ATPase"/>
</dbReference>
<dbReference type="SUPFAM" id="SSF140990">
    <property type="entry name" value="FtsH protease domain-like"/>
    <property type="match status" value="1"/>
</dbReference>
<keyword evidence="6 13" id="KW-0547">Nucleotide-binding</keyword>
<keyword evidence="13" id="KW-0793">Thylakoid</keyword>
<evidence type="ECO:0000256" key="6">
    <source>
        <dbReference type="ARBA" id="ARBA00022741"/>
    </source>
</evidence>
<dbReference type="CDD" id="cd19501">
    <property type="entry name" value="RecA-like_FtsH"/>
    <property type="match status" value="1"/>
</dbReference>
<dbReference type="InterPro" id="IPR027417">
    <property type="entry name" value="P-loop_NTPase"/>
</dbReference>
<keyword evidence="12 13" id="KW-0472">Membrane</keyword>
<proteinExistence type="inferred from homology"/>
<dbReference type="EC" id="3.4.24.-" evidence="13"/>
<evidence type="ECO:0000256" key="8">
    <source>
        <dbReference type="ARBA" id="ARBA00022833"/>
    </source>
</evidence>
<dbReference type="NCBIfam" id="TIGR01241">
    <property type="entry name" value="FtsH_fam"/>
    <property type="match status" value="1"/>
</dbReference>
<comment type="similarity">
    <text evidence="2 13">In the C-terminal section; belongs to the peptidase M41 family.</text>
</comment>
<comment type="cofactor">
    <cofactor evidence="13">
        <name>Zn(2+)</name>
        <dbReference type="ChEBI" id="CHEBI:29105"/>
    </cofactor>
    <text evidence="13">Binds 1 zinc ion per subunit.</text>
</comment>
<dbReference type="Pfam" id="PF17862">
    <property type="entry name" value="AAA_lid_3"/>
    <property type="match status" value="1"/>
</dbReference>
<evidence type="ECO:0000256" key="13">
    <source>
        <dbReference type="HAMAP-Rule" id="MF_01458"/>
    </source>
</evidence>
<dbReference type="Pfam" id="PF00004">
    <property type="entry name" value="AAA"/>
    <property type="match status" value="1"/>
</dbReference>
<reference evidence="16 17" key="1">
    <citation type="submission" date="2023-01" db="EMBL/GenBank/DDBJ databases">
        <title>Novel diversity within Roseofilum (Cyanobacteria; Desertifilaceae) from marine benthic mats with descriptions of four novel species.</title>
        <authorList>
            <person name="Wang Y."/>
            <person name="Berthold D.E."/>
            <person name="Hu J."/>
            <person name="Lefler F.W."/>
            <person name="Laughinghouse H.D. IV."/>
        </authorList>
    </citation>
    <scope>NUCLEOTIDE SEQUENCE [LARGE SCALE GENOMIC DNA]</scope>
    <source>
        <strain evidence="16 17">BLCC-M114</strain>
    </source>
</reference>
<evidence type="ECO:0000256" key="9">
    <source>
        <dbReference type="ARBA" id="ARBA00022840"/>
    </source>
</evidence>
<dbReference type="Gene3D" id="3.30.720.210">
    <property type="match status" value="1"/>
</dbReference>
<evidence type="ECO:0000256" key="4">
    <source>
        <dbReference type="ARBA" id="ARBA00022692"/>
    </source>
</evidence>
<organism evidence="16 17">
    <name type="scientific">Roseofilum capinflatum BLCC-M114</name>
    <dbReference type="NCBI Taxonomy" id="3022440"/>
    <lineage>
        <taxon>Bacteria</taxon>
        <taxon>Bacillati</taxon>
        <taxon>Cyanobacteriota</taxon>
        <taxon>Cyanophyceae</taxon>
        <taxon>Desertifilales</taxon>
        <taxon>Desertifilaceae</taxon>
        <taxon>Roseofilum</taxon>
        <taxon>Roseofilum capinflatum</taxon>
    </lineage>
</organism>
<keyword evidence="5 13" id="KW-0479">Metal-binding</keyword>
<dbReference type="InterPro" id="IPR005936">
    <property type="entry name" value="FtsH"/>
</dbReference>
<feature type="binding site" evidence="13">
    <location>
        <position position="423"/>
    </location>
    <ligand>
        <name>Zn(2+)</name>
        <dbReference type="ChEBI" id="CHEBI:29105"/>
        <note>catalytic</note>
    </ligand>
</feature>
<comment type="similarity">
    <text evidence="13">In the central section; belongs to the AAA ATPase family.</text>
</comment>
<dbReference type="Gene3D" id="1.10.8.60">
    <property type="match status" value="1"/>
</dbReference>
<comment type="subunit">
    <text evidence="13">Homohexamer.</text>
</comment>
<dbReference type="SMART" id="SM00382">
    <property type="entry name" value="AAA"/>
    <property type="match status" value="1"/>
</dbReference>
<evidence type="ECO:0000256" key="1">
    <source>
        <dbReference type="ARBA" id="ARBA00004370"/>
    </source>
</evidence>
<evidence type="ECO:0000256" key="3">
    <source>
        <dbReference type="ARBA" id="ARBA00022670"/>
    </source>
</evidence>
<comment type="caution">
    <text evidence="16">The sequence shown here is derived from an EMBL/GenBank/DDBJ whole genome shotgun (WGS) entry which is preliminary data.</text>
</comment>
<keyword evidence="3 13" id="KW-0645">Protease</keyword>
<dbReference type="InterPro" id="IPR003959">
    <property type="entry name" value="ATPase_AAA_core"/>
</dbReference>
<comment type="similarity">
    <text evidence="14">Belongs to the AAA ATPase family.</text>
</comment>
<dbReference type="InterPro" id="IPR037219">
    <property type="entry name" value="Peptidase_M41-like"/>
</dbReference>
<dbReference type="InterPro" id="IPR011546">
    <property type="entry name" value="Pept_M41_FtsH_extracell"/>
</dbReference>
<comment type="function">
    <text evidence="13">Acts as a processive, ATP-dependent zinc metallopeptidase for both cytoplasmic and membrane proteins. Plays a role in the quality control of integral membrane proteins.</text>
</comment>